<sequence>MCYVEGMEADDSGFEITQQQGAWVVRMWWPVGPINGGPQRITIEPAEGAPPRETVRGISTTVLRRLDMAAALSLAKQAPEAQRTLDEVAAKINEMGEAAGLALEGDGISERYLALLAATYTAMADMGAPAPVPWLSRLIGRRPETVKDHLKRARRDGFLTTVAGKAGGELTEKARTVLGELAEAGSE</sequence>
<accession>A0A0K2AT52</accession>
<organism evidence="1 2">
    <name type="scientific">Streptomyces ambofaciens (strain ATCC 23877 / 3486 / DSM 40053 / JCM 4204 / NBRC 12836 / NRRL B-2516)</name>
    <dbReference type="NCBI Taxonomy" id="278992"/>
    <lineage>
        <taxon>Bacteria</taxon>
        <taxon>Bacillati</taxon>
        <taxon>Actinomycetota</taxon>
        <taxon>Actinomycetes</taxon>
        <taxon>Kitasatosporales</taxon>
        <taxon>Streptomycetaceae</taxon>
        <taxon>Streptomyces</taxon>
    </lineage>
</organism>
<evidence type="ECO:0000313" key="1">
    <source>
        <dbReference type="EMBL" id="AKZ56148.1"/>
    </source>
</evidence>
<gene>
    <name evidence="1" type="ORF">SAM23877_3099</name>
</gene>
<protein>
    <submittedName>
        <fullName evidence="1">Uncharacterized protein</fullName>
    </submittedName>
</protein>
<reference evidence="2" key="1">
    <citation type="journal article" date="2015" name="J. Biotechnol.">
        <title>Complete genome sequence of Streptomyces ambofaciens ATCC 23877, the spiramycin producer.</title>
        <authorList>
            <person name="Thibessard A."/>
            <person name="Haas D."/>
            <person name="Gerbaud C."/>
            <person name="Aigle B."/>
            <person name="Lautru S."/>
            <person name="Pernodet J.L."/>
            <person name="Leblond P."/>
        </authorList>
    </citation>
    <scope>NUCLEOTIDE SEQUENCE [LARGE SCALE GENOMIC DNA]</scope>
    <source>
        <strain evidence="2">ATCC 23877 / 3486 / DSM 40053 / JCM 4204 / NBRC 12836 / NRRL B-2516</strain>
    </source>
</reference>
<dbReference type="AlphaFoldDB" id="A0A0K2AT52"/>
<name>A0A0K2AT52_STRA7</name>
<dbReference type="KEGG" id="samb:SAM23877_3099"/>
<dbReference type="Proteomes" id="UP000061018">
    <property type="component" value="Chromosome"/>
</dbReference>
<dbReference type="EMBL" id="CP012382">
    <property type="protein sequence ID" value="AKZ56148.1"/>
    <property type="molecule type" value="Genomic_DNA"/>
</dbReference>
<proteinExistence type="predicted"/>
<evidence type="ECO:0000313" key="2">
    <source>
        <dbReference type="Proteomes" id="UP000061018"/>
    </source>
</evidence>